<feature type="transmembrane region" description="Helical" evidence="1">
    <location>
        <begin position="188"/>
        <end position="209"/>
    </location>
</feature>
<keyword evidence="1" id="KW-0472">Membrane</keyword>
<dbReference type="RefSeq" id="WP_289829246.1">
    <property type="nucleotide sequence ID" value="NZ_JAUEDK010000009.1"/>
</dbReference>
<keyword evidence="1" id="KW-0812">Transmembrane</keyword>
<name>A0ABT7XLK8_9NEIS</name>
<comment type="caution">
    <text evidence="1">Lacks conserved residue(s) required for the propagation of feature annotation.</text>
</comment>
<dbReference type="PROSITE" id="PS50895">
    <property type="entry name" value="SURF1"/>
    <property type="match status" value="1"/>
</dbReference>
<keyword evidence="1" id="KW-1003">Cell membrane</keyword>
<evidence type="ECO:0000313" key="3">
    <source>
        <dbReference type="Proteomes" id="UP001168540"/>
    </source>
</evidence>
<dbReference type="Pfam" id="PF02104">
    <property type="entry name" value="SURF1"/>
    <property type="match status" value="1"/>
</dbReference>
<keyword evidence="3" id="KW-1185">Reference proteome</keyword>
<gene>
    <name evidence="2" type="ORF">QU481_07165</name>
</gene>
<comment type="subcellular location">
    <subcellularLocation>
        <location evidence="1">Cell membrane</location>
        <topology evidence="1">Multi-pass membrane protein</topology>
    </subcellularLocation>
</comment>
<evidence type="ECO:0000313" key="2">
    <source>
        <dbReference type="EMBL" id="MDN0074671.1"/>
    </source>
</evidence>
<organism evidence="2 3">
    <name type="scientific">Crenobacter oryzisoli</name>
    <dbReference type="NCBI Taxonomy" id="3056844"/>
    <lineage>
        <taxon>Bacteria</taxon>
        <taxon>Pseudomonadati</taxon>
        <taxon>Pseudomonadota</taxon>
        <taxon>Betaproteobacteria</taxon>
        <taxon>Neisseriales</taxon>
        <taxon>Neisseriaceae</taxon>
        <taxon>Crenobacter</taxon>
    </lineage>
</organism>
<accession>A0ABT7XLK8</accession>
<protein>
    <recommendedName>
        <fullName evidence="1">SURF1-like protein</fullName>
    </recommendedName>
</protein>
<proteinExistence type="inferred from homology"/>
<comment type="similarity">
    <text evidence="1">Belongs to the SURF1 family.</text>
</comment>
<dbReference type="EMBL" id="JAUEDK010000009">
    <property type="protein sequence ID" value="MDN0074671.1"/>
    <property type="molecule type" value="Genomic_DNA"/>
</dbReference>
<evidence type="ECO:0000256" key="1">
    <source>
        <dbReference type="RuleBase" id="RU363076"/>
    </source>
</evidence>
<dbReference type="Proteomes" id="UP001168540">
    <property type="component" value="Unassembled WGS sequence"/>
</dbReference>
<dbReference type="InterPro" id="IPR002994">
    <property type="entry name" value="Surf1/Shy1"/>
</dbReference>
<comment type="caution">
    <text evidence="2">The sequence shown here is derived from an EMBL/GenBank/DDBJ whole genome shotgun (WGS) entry which is preliminary data.</text>
</comment>
<sequence length="214" mass="23682">MVWLLSLIALLPFALAVWQWQRGQERAATLVQFDQLTRHGVLALAELPLDAYPGWQPVWLRGQAVGPVILLNNVYRDDQPGVRVIQVMKLADNSAVLVERGWLPVARAGESLPPLSGEQTGRWLPMPQHFTLPGAVHGVAGRVDVLDTVELATRLGVPLRQGLVALSQVEPPLAALPSRPQFSPQRHYAYALQWLLLGLCLCAAAITLWRRRHA</sequence>
<keyword evidence="1" id="KW-1133">Transmembrane helix</keyword>
<reference evidence="2" key="1">
    <citation type="submission" date="2023-06" db="EMBL/GenBank/DDBJ databases">
        <authorList>
            <person name="Zhang S."/>
        </authorList>
    </citation>
    <scope>NUCLEOTIDE SEQUENCE</scope>
    <source>
        <strain evidence="2">SG2303</strain>
    </source>
</reference>
<dbReference type="CDD" id="cd06662">
    <property type="entry name" value="SURF1"/>
    <property type="match status" value="1"/>
</dbReference>